<accession>A0A2Z6AXJ7</accession>
<dbReference type="AlphaFoldDB" id="A0A2Z6AXJ7"/>
<evidence type="ECO:0000256" key="8">
    <source>
        <dbReference type="ARBA" id="ARBA00022989"/>
    </source>
</evidence>
<feature type="transmembrane region" description="Helical" evidence="10">
    <location>
        <begin position="92"/>
        <end position="111"/>
    </location>
</feature>
<feature type="compositionally biased region" description="Acidic residues" evidence="11">
    <location>
        <begin position="48"/>
        <end position="78"/>
    </location>
</feature>
<name>A0A2Z6AXJ7_9BACT</name>
<dbReference type="GO" id="GO:0009425">
    <property type="term" value="C:bacterial-type flagellum basal body"/>
    <property type="evidence" value="ECO:0007669"/>
    <property type="project" value="InterPro"/>
</dbReference>
<dbReference type="OrthoDB" id="5470759at2"/>
<keyword evidence="12" id="KW-0969">Cilium</keyword>
<feature type="compositionally biased region" description="Acidic residues" evidence="11">
    <location>
        <begin position="122"/>
        <end position="131"/>
    </location>
</feature>
<sequence>MVLLAPDTELEEDLSSVMEEHDGEPKAELDAEELTKDLPKEQQKVELDLEDAPFLEDDDDEDEEEDEEEEVLLEEPEPDGTPVWYKNRKIQIAAGAILLLLVGVIIGTLILKPEPEVTQPEVEQETLEAEEAIPPPPPEEPEPEEYLVTLDPFWVEQKGENDKIRFLVCQFTAVTQNEKLSFEISQKTTILRDAVFYYLKNKDLTFLSDKKNAEALKADVLSVVNQYLSVDRLETLLIEQYLVK</sequence>
<dbReference type="RefSeq" id="WP_126377700.1">
    <property type="nucleotide sequence ID" value="NZ_AP017378.1"/>
</dbReference>
<evidence type="ECO:0000256" key="6">
    <source>
        <dbReference type="ARBA" id="ARBA00022692"/>
    </source>
</evidence>
<keyword evidence="5 10" id="KW-0145">Chemotaxis</keyword>
<keyword evidence="6 10" id="KW-0812">Transmembrane</keyword>
<feature type="region of interest" description="Disordered" evidence="11">
    <location>
        <begin position="1"/>
        <end position="80"/>
    </location>
</feature>
<evidence type="ECO:0000256" key="1">
    <source>
        <dbReference type="ARBA" id="ARBA00002254"/>
    </source>
</evidence>
<comment type="function">
    <text evidence="1 10">Controls the rotational direction of flagella during chemotaxis.</text>
</comment>
<dbReference type="Pfam" id="PF03748">
    <property type="entry name" value="FliL"/>
    <property type="match status" value="1"/>
</dbReference>
<evidence type="ECO:0000256" key="11">
    <source>
        <dbReference type="SAM" id="MobiDB-lite"/>
    </source>
</evidence>
<feature type="region of interest" description="Disordered" evidence="11">
    <location>
        <begin position="121"/>
        <end position="143"/>
    </location>
</feature>
<evidence type="ECO:0000313" key="12">
    <source>
        <dbReference type="EMBL" id="BBD07977.1"/>
    </source>
</evidence>
<dbReference type="InterPro" id="IPR005503">
    <property type="entry name" value="FliL"/>
</dbReference>
<keyword evidence="9 10" id="KW-0472">Membrane</keyword>
<evidence type="ECO:0000256" key="9">
    <source>
        <dbReference type="ARBA" id="ARBA00023136"/>
    </source>
</evidence>
<gene>
    <name evidence="12" type="ORF">DFE_1251</name>
</gene>
<evidence type="ECO:0000256" key="4">
    <source>
        <dbReference type="ARBA" id="ARBA00022475"/>
    </source>
</evidence>
<dbReference type="GO" id="GO:0071973">
    <property type="term" value="P:bacterial-type flagellum-dependent cell motility"/>
    <property type="evidence" value="ECO:0007669"/>
    <property type="project" value="InterPro"/>
</dbReference>
<evidence type="ECO:0000256" key="7">
    <source>
        <dbReference type="ARBA" id="ARBA00022779"/>
    </source>
</evidence>
<dbReference type="EMBL" id="AP017378">
    <property type="protein sequence ID" value="BBD07977.1"/>
    <property type="molecule type" value="Genomic_DNA"/>
</dbReference>
<proteinExistence type="inferred from homology"/>
<dbReference type="Proteomes" id="UP000269883">
    <property type="component" value="Chromosome"/>
</dbReference>
<dbReference type="GO" id="GO:0005886">
    <property type="term" value="C:plasma membrane"/>
    <property type="evidence" value="ECO:0007669"/>
    <property type="project" value="UniProtKB-SubCell"/>
</dbReference>
<reference evidence="12 13" key="1">
    <citation type="journal article" date="2018" name="Sci. Adv.">
        <title>Multi-heme cytochromes provide a pathway for survival in energy-limited environments.</title>
        <authorList>
            <person name="Deng X."/>
            <person name="Dohmae N."/>
            <person name="Nealson K.H."/>
            <person name="Hashimoto K."/>
            <person name="Okamoto A."/>
        </authorList>
    </citation>
    <scope>NUCLEOTIDE SEQUENCE [LARGE SCALE GENOMIC DNA]</scope>
    <source>
        <strain evidence="12 13">IS5</strain>
    </source>
</reference>
<protein>
    <recommendedName>
        <fullName evidence="10">Flagellar protein FliL</fullName>
    </recommendedName>
</protein>
<dbReference type="KEGG" id="dfl:DFE_1251"/>
<keyword evidence="12" id="KW-0282">Flagellum</keyword>
<keyword evidence="4 10" id="KW-1003">Cell membrane</keyword>
<organism evidence="12 13">
    <name type="scientific">Desulfovibrio ferrophilus</name>
    <dbReference type="NCBI Taxonomy" id="241368"/>
    <lineage>
        <taxon>Bacteria</taxon>
        <taxon>Pseudomonadati</taxon>
        <taxon>Thermodesulfobacteriota</taxon>
        <taxon>Desulfovibrionia</taxon>
        <taxon>Desulfovibrionales</taxon>
        <taxon>Desulfovibrionaceae</taxon>
        <taxon>Desulfovibrio</taxon>
    </lineage>
</organism>
<comment type="similarity">
    <text evidence="3 10">Belongs to the FliL family.</text>
</comment>
<comment type="subcellular location">
    <subcellularLocation>
        <location evidence="2">Cell membrane</location>
        <topology evidence="2">Single-pass membrane protein</topology>
    </subcellularLocation>
</comment>
<evidence type="ECO:0000256" key="3">
    <source>
        <dbReference type="ARBA" id="ARBA00008281"/>
    </source>
</evidence>
<keyword evidence="7 10" id="KW-0283">Flagellar rotation</keyword>
<keyword evidence="13" id="KW-1185">Reference proteome</keyword>
<evidence type="ECO:0000256" key="10">
    <source>
        <dbReference type="RuleBase" id="RU364125"/>
    </source>
</evidence>
<dbReference type="GO" id="GO:0006935">
    <property type="term" value="P:chemotaxis"/>
    <property type="evidence" value="ECO:0007669"/>
    <property type="project" value="UniProtKB-KW"/>
</dbReference>
<keyword evidence="12" id="KW-0966">Cell projection</keyword>
<evidence type="ECO:0000256" key="5">
    <source>
        <dbReference type="ARBA" id="ARBA00022500"/>
    </source>
</evidence>
<keyword evidence="8 10" id="KW-1133">Transmembrane helix</keyword>
<evidence type="ECO:0000256" key="2">
    <source>
        <dbReference type="ARBA" id="ARBA00004162"/>
    </source>
</evidence>
<feature type="compositionally biased region" description="Basic and acidic residues" evidence="11">
    <location>
        <begin position="18"/>
        <end position="47"/>
    </location>
</feature>
<evidence type="ECO:0000313" key="13">
    <source>
        <dbReference type="Proteomes" id="UP000269883"/>
    </source>
</evidence>